<comment type="caution">
    <text evidence="1">The sequence shown here is derived from an EMBL/GenBank/DDBJ whole genome shotgun (WGS) entry which is preliminary data.</text>
</comment>
<dbReference type="EMBL" id="JABWUV010000009">
    <property type="protein sequence ID" value="KAF6330190.1"/>
    <property type="molecule type" value="Genomic_DNA"/>
</dbReference>
<accession>A0A7J7VYX5</accession>
<proteinExistence type="predicted"/>
<reference evidence="1 2" key="1">
    <citation type="journal article" date="2020" name="Nature">
        <title>Six reference-quality genomes reveal evolution of bat adaptations.</title>
        <authorList>
            <person name="Jebb D."/>
            <person name="Huang Z."/>
            <person name="Pippel M."/>
            <person name="Hughes G.M."/>
            <person name="Lavrichenko K."/>
            <person name="Devanna P."/>
            <person name="Winkler S."/>
            <person name="Jermiin L.S."/>
            <person name="Skirmuntt E.C."/>
            <person name="Katzourakis A."/>
            <person name="Burkitt-Gray L."/>
            <person name="Ray D.A."/>
            <person name="Sullivan K.A.M."/>
            <person name="Roscito J.G."/>
            <person name="Kirilenko B.M."/>
            <person name="Davalos L.M."/>
            <person name="Corthals A.P."/>
            <person name="Power M.L."/>
            <person name="Jones G."/>
            <person name="Ransome R.D."/>
            <person name="Dechmann D.K.N."/>
            <person name="Locatelli A.G."/>
            <person name="Puechmaille S.J."/>
            <person name="Fedrigo O."/>
            <person name="Jarvis E.D."/>
            <person name="Hiller M."/>
            <person name="Vernes S.C."/>
            <person name="Myers E.W."/>
            <person name="Teeling E.C."/>
        </authorList>
    </citation>
    <scope>NUCLEOTIDE SEQUENCE [LARGE SCALE GENOMIC DNA]</scope>
    <source>
        <strain evidence="1">MMyoMyo1</strain>
        <tissue evidence="1">Flight muscle</tissue>
    </source>
</reference>
<protein>
    <submittedName>
        <fullName evidence="1">Uncharacterized protein</fullName>
    </submittedName>
</protein>
<keyword evidence="2" id="KW-1185">Reference proteome</keyword>
<dbReference type="Proteomes" id="UP000527355">
    <property type="component" value="Unassembled WGS sequence"/>
</dbReference>
<organism evidence="1 2">
    <name type="scientific">Myotis myotis</name>
    <name type="common">Greater mouse-eared bat</name>
    <name type="synonym">Vespertilio myotis</name>
    <dbReference type="NCBI Taxonomy" id="51298"/>
    <lineage>
        <taxon>Eukaryota</taxon>
        <taxon>Metazoa</taxon>
        <taxon>Chordata</taxon>
        <taxon>Craniata</taxon>
        <taxon>Vertebrata</taxon>
        <taxon>Euteleostomi</taxon>
        <taxon>Mammalia</taxon>
        <taxon>Eutheria</taxon>
        <taxon>Laurasiatheria</taxon>
        <taxon>Chiroptera</taxon>
        <taxon>Yangochiroptera</taxon>
        <taxon>Vespertilionidae</taxon>
        <taxon>Myotis</taxon>
    </lineage>
</organism>
<dbReference type="AlphaFoldDB" id="A0A7J7VYX5"/>
<sequence>MLTFLPFYKKNLHPGICLLIFRERKGQRARETWICYLRYMPRPGTQPATYLFLLLIVLQRPIPVPTTAALRPTVPFKVHKFVHWAPRLHNKILQVFSLKICILRNINVSTARYSLILPHSTPETSLNFMKLGKYISRLS</sequence>
<name>A0A7J7VYX5_MYOMY</name>
<evidence type="ECO:0000313" key="1">
    <source>
        <dbReference type="EMBL" id="KAF6330190.1"/>
    </source>
</evidence>
<gene>
    <name evidence="1" type="ORF">mMyoMyo1_012200</name>
</gene>
<evidence type="ECO:0000313" key="2">
    <source>
        <dbReference type="Proteomes" id="UP000527355"/>
    </source>
</evidence>